<dbReference type="HOGENOM" id="CLU_061859_0_0_1"/>
<name>K0KSL9_WICCF</name>
<dbReference type="SUPFAM" id="SSF75217">
    <property type="entry name" value="alpha/beta knot"/>
    <property type="match status" value="1"/>
</dbReference>
<accession>K0KSL9</accession>
<gene>
    <name evidence="2" type="ORF">BN7_5744</name>
</gene>
<dbReference type="PANTHER" id="PTHR12150">
    <property type="entry name" value="CLASS IV SAM-BINDING METHYLTRANSFERASE-RELATED"/>
    <property type="match status" value="1"/>
</dbReference>
<protein>
    <submittedName>
        <fullName evidence="2">Uncharacterized protein</fullName>
    </submittedName>
</protein>
<organism evidence="2 3">
    <name type="scientific">Wickerhamomyces ciferrii (strain ATCC 14091 / BCRC 22168 / CBS 111 / JCM 3599 / NBRC 0793 / NRRL Y-1031 F-60-10)</name>
    <name type="common">Yeast</name>
    <name type="synonym">Pichia ciferrii</name>
    <dbReference type="NCBI Taxonomy" id="1206466"/>
    <lineage>
        <taxon>Eukaryota</taxon>
        <taxon>Fungi</taxon>
        <taxon>Dikarya</taxon>
        <taxon>Ascomycota</taxon>
        <taxon>Saccharomycotina</taxon>
        <taxon>Saccharomycetes</taxon>
        <taxon>Phaffomycetales</taxon>
        <taxon>Wickerhamomycetaceae</taxon>
        <taxon>Wickerhamomyces</taxon>
    </lineage>
</organism>
<keyword evidence="3" id="KW-1185">Reference proteome</keyword>
<dbReference type="Pfam" id="PF02598">
    <property type="entry name" value="Methyltrn_RNA_3"/>
    <property type="match status" value="1"/>
</dbReference>
<dbReference type="AlphaFoldDB" id="K0KSL9"/>
<dbReference type="InParanoid" id="K0KSL9"/>
<dbReference type="Gene3D" id="3.40.1280.10">
    <property type="match status" value="1"/>
</dbReference>
<dbReference type="STRING" id="1206466.K0KSL9"/>
<dbReference type="InterPro" id="IPR029026">
    <property type="entry name" value="tRNA_m1G_MTases_N"/>
</dbReference>
<comment type="similarity">
    <text evidence="1">Belongs to the class IV-like SAM-binding methyltransferase superfamily.</text>
</comment>
<proteinExistence type="inferred from homology"/>
<dbReference type="InterPro" id="IPR029028">
    <property type="entry name" value="Alpha/beta_knot_MTases"/>
</dbReference>
<dbReference type="GO" id="GO:0032259">
    <property type="term" value="P:methylation"/>
    <property type="evidence" value="ECO:0007669"/>
    <property type="project" value="UniProtKB-ARBA"/>
</dbReference>
<evidence type="ECO:0000313" key="3">
    <source>
        <dbReference type="Proteomes" id="UP000009328"/>
    </source>
</evidence>
<dbReference type="EMBL" id="CAIF01000231">
    <property type="protein sequence ID" value="CCH46156.1"/>
    <property type="molecule type" value="Genomic_DNA"/>
</dbReference>
<dbReference type="PANTHER" id="PTHR12150:SF13">
    <property type="entry name" value="METHYLTRANSFERASE C9ORF114-RELATED"/>
    <property type="match status" value="1"/>
</dbReference>
<dbReference type="InterPro" id="IPR003750">
    <property type="entry name" value="Put_MeTrfase-C9orf114-like"/>
</dbReference>
<comment type="caution">
    <text evidence="2">The sequence shown here is derived from an EMBL/GenBank/DDBJ whole genome shotgun (WGS) entry which is preliminary data.</text>
</comment>
<dbReference type="CDD" id="cd18086">
    <property type="entry name" value="HsC9orf114-like"/>
    <property type="match status" value="1"/>
</dbReference>
<evidence type="ECO:0000256" key="1">
    <source>
        <dbReference type="ARBA" id="ARBA00009841"/>
    </source>
</evidence>
<reference evidence="2 3" key="1">
    <citation type="journal article" date="2012" name="Eukaryot. Cell">
        <title>Draft genome sequence of Wickerhamomyces ciferrii NRRL Y-1031 F-60-10.</title>
        <authorList>
            <person name="Schneider J."/>
            <person name="Andrea H."/>
            <person name="Blom J."/>
            <person name="Jaenicke S."/>
            <person name="Ruckert C."/>
            <person name="Schorsch C."/>
            <person name="Szczepanowski R."/>
            <person name="Farwick M."/>
            <person name="Goesmann A."/>
            <person name="Puhler A."/>
            <person name="Schaffer S."/>
            <person name="Tauch A."/>
            <person name="Kohler T."/>
            <person name="Brinkrolf K."/>
        </authorList>
    </citation>
    <scope>NUCLEOTIDE SEQUENCE [LARGE SCALE GENOMIC DNA]</scope>
    <source>
        <strain evidence="3">ATCC 14091 / BCRC 22168 / CBS 111 / JCM 3599 / NBRC 0793 / NRRL Y-1031 F-60-10</strain>
    </source>
</reference>
<dbReference type="FunCoup" id="K0KSL9">
    <property type="interactions" value="985"/>
</dbReference>
<dbReference type="eggNOG" id="KOG3925">
    <property type="taxonomic scope" value="Eukaryota"/>
</dbReference>
<evidence type="ECO:0000313" key="2">
    <source>
        <dbReference type="EMBL" id="CCH46156.1"/>
    </source>
</evidence>
<sequence length="355" mass="40261">MAPKQKRSQQDDLTSVKKPKTRSINYSLCIPTSIINRSNAKNLQQVTNILYQIAKVASIYNVGEIIIMDIQTPPDEKVNLNDVQDPNSKKKIKFDDDNTSTEKAKNEVSEDAMTIATILQYFVTPPYLTKTLFKKKFFSNFQYAKNFPKLTTLPFMNPEVSSKYREGLTVTMGKTTKSQNKSKKSQPLKNTKFVNIGYDKYLELQGQQVPVNVRVTVNTETKKVVSPIEAYEEQVGAKSSYGYHVRIAKKFTSIFTESSYPDGYSQSIYINSGDYFIKPNKKPELAEVKLNDSQDLNLLLIISKWNDIELAFKYDSKNLSGVENPKEFFDGQITIPEGTRIEDGSLIALTKLSTL</sequence>
<dbReference type="Proteomes" id="UP000009328">
    <property type="component" value="Unassembled WGS sequence"/>
</dbReference>